<evidence type="ECO:0000256" key="5">
    <source>
        <dbReference type="RuleBase" id="RU000509"/>
    </source>
</evidence>
<proteinExistence type="inferred from homology"/>
<feature type="active site" description="Proton donor" evidence="4">
    <location>
        <position position="246"/>
    </location>
</feature>
<keyword evidence="7" id="KW-1185">Reference proteome</keyword>
<dbReference type="Proteomes" id="UP000734854">
    <property type="component" value="Unassembled WGS sequence"/>
</dbReference>
<organism evidence="6 7">
    <name type="scientific">Zingiber officinale</name>
    <name type="common">Ginger</name>
    <name type="synonym">Amomum zingiber</name>
    <dbReference type="NCBI Taxonomy" id="94328"/>
    <lineage>
        <taxon>Eukaryota</taxon>
        <taxon>Viridiplantae</taxon>
        <taxon>Streptophyta</taxon>
        <taxon>Embryophyta</taxon>
        <taxon>Tracheophyta</taxon>
        <taxon>Spermatophyta</taxon>
        <taxon>Magnoliopsida</taxon>
        <taxon>Liliopsida</taxon>
        <taxon>Zingiberales</taxon>
        <taxon>Zingiberaceae</taxon>
        <taxon>Zingiber</taxon>
    </lineage>
</organism>
<dbReference type="PRINTS" id="PR00750">
    <property type="entry name" value="BETAAMYLASE"/>
</dbReference>
<sequence length="532" mass="59567">MELGLKVNQATAKLEPFLIAQNKVARKPATETNNAACLSLPRSLRKRAIKVGRIRVVQDEAVVAEKRMKSTKLSKVNPPRPRPPIFVGLPLDVVSDLNIVNHDKAIEAGLCALSLLGVHGVDLPISWGIATDNSWSSYLAIAAMARDAGLRLRVSLNLHGHEHPNLPLPKYVSRAAHSDPDIFFTDLSSNRYHDCLSFSVDDLPVLGGRTPMEVYEEFFHNFRHAFSDFFDSTITDITVGLGPNGELRYPSFPPPSNNRPIIGVGEFQCYDKYMLADLKRHAEDVCQPFWGLGGPHDAPRYNASPNLGNNFFKERNGSWETPYGQFFLSWYSGILLSHGDRLLSVASNALGDLPTPMCAKVPFVHWWHNTRSRPSQLTAGLYNTHGRDGYESIASIFAKHSCKMIIPGIELSDRDQHQELQSSPESLFSQIVTACKKHGVRVVGENSSLIRVGGNGFNRIKKNLFDNNMRLDSLTYHRMGVELFCPENWPLFTEFVRSMVQPKWDSDDKPNNEEAFSIIASELGNDQEMQRV</sequence>
<keyword evidence="3 5" id="KW-0624">Polysaccharide degradation</keyword>
<evidence type="ECO:0000313" key="7">
    <source>
        <dbReference type="Proteomes" id="UP000734854"/>
    </source>
</evidence>
<feature type="active site" description="Proton acceptor" evidence="4">
    <location>
        <position position="445"/>
    </location>
</feature>
<comment type="caution">
    <text evidence="6">The sequence shown here is derived from an EMBL/GenBank/DDBJ whole genome shotgun (WGS) entry which is preliminary data.</text>
</comment>
<keyword evidence="2 5" id="KW-0119">Carbohydrate metabolism</keyword>
<evidence type="ECO:0000313" key="6">
    <source>
        <dbReference type="EMBL" id="KAG6503242.1"/>
    </source>
</evidence>
<evidence type="ECO:0000256" key="2">
    <source>
        <dbReference type="ARBA" id="ARBA00023277"/>
    </source>
</evidence>
<protein>
    <recommendedName>
        <fullName evidence="5">Beta-amylase</fullName>
        <ecNumber evidence="5">3.2.1.2</ecNumber>
    </recommendedName>
</protein>
<dbReference type="Gene3D" id="3.20.20.80">
    <property type="entry name" value="Glycosidases"/>
    <property type="match status" value="1"/>
</dbReference>
<evidence type="ECO:0000256" key="1">
    <source>
        <dbReference type="ARBA" id="ARBA00005652"/>
    </source>
</evidence>
<evidence type="ECO:0000256" key="3">
    <source>
        <dbReference type="ARBA" id="ARBA00023326"/>
    </source>
</evidence>
<dbReference type="GO" id="GO:0016161">
    <property type="term" value="F:beta-amylase activity"/>
    <property type="evidence" value="ECO:0007669"/>
    <property type="project" value="UniProtKB-EC"/>
</dbReference>
<dbReference type="PANTHER" id="PTHR31352:SF3">
    <property type="entry name" value="INACTIVE BETA-AMYLASE 9"/>
    <property type="match status" value="1"/>
</dbReference>
<dbReference type="InterPro" id="IPR001554">
    <property type="entry name" value="Glyco_hydro_14"/>
</dbReference>
<keyword evidence="5" id="KW-0378">Hydrolase</keyword>
<comment type="similarity">
    <text evidence="1 5">Belongs to the glycosyl hydrolase 14 family.</text>
</comment>
<evidence type="ECO:0000256" key="4">
    <source>
        <dbReference type="PIRSR" id="PIRSR601554-1"/>
    </source>
</evidence>
<keyword evidence="5" id="KW-0326">Glycosidase</keyword>
<accession>A0A8J5GH56</accession>
<dbReference type="GO" id="GO:0000272">
    <property type="term" value="P:polysaccharide catabolic process"/>
    <property type="evidence" value="ECO:0007669"/>
    <property type="project" value="UniProtKB-KW"/>
</dbReference>
<reference evidence="6 7" key="1">
    <citation type="submission" date="2020-08" db="EMBL/GenBank/DDBJ databases">
        <title>Plant Genome Project.</title>
        <authorList>
            <person name="Zhang R.-G."/>
        </authorList>
    </citation>
    <scope>NUCLEOTIDE SEQUENCE [LARGE SCALE GENOMIC DNA]</scope>
    <source>
        <tissue evidence="6">Rhizome</tissue>
    </source>
</reference>
<comment type="catalytic activity">
    <reaction evidence="5">
        <text>Hydrolysis of (1-&gt;4)-alpha-D-glucosidic linkages in polysaccharides so as to remove successive maltose units from the non-reducing ends of the chains.</text>
        <dbReference type="EC" id="3.2.1.2"/>
    </reaction>
</comment>
<dbReference type="Pfam" id="PF01373">
    <property type="entry name" value="Glyco_hydro_14"/>
    <property type="match status" value="1"/>
</dbReference>
<dbReference type="EC" id="3.2.1.2" evidence="5"/>
<dbReference type="InterPro" id="IPR017853">
    <property type="entry name" value="GH"/>
</dbReference>
<name>A0A8J5GH56_ZINOF</name>
<dbReference type="PANTHER" id="PTHR31352">
    <property type="entry name" value="BETA-AMYLASE 1, CHLOROPLASTIC"/>
    <property type="match status" value="1"/>
</dbReference>
<gene>
    <name evidence="6" type="ORF">ZIOFF_035553</name>
</gene>
<dbReference type="AlphaFoldDB" id="A0A8J5GH56"/>
<dbReference type="EMBL" id="JACMSC010000010">
    <property type="protein sequence ID" value="KAG6503242.1"/>
    <property type="molecule type" value="Genomic_DNA"/>
</dbReference>
<dbReference type="SUPFAM" id="SSF51445">
    <property type="entry name" value="(Trans)glycosidases"/>
    <property type="match status" value="1"/>
</dbReference>